<evidence type="ECO:0000313" key="2">
    <source>
        <dbReference type="EMBL" id="GAA4716197.1"/>
    </source>
</evidence>
<sequence>MSLIEDQILTDRPRCRWRRIAAVVAATLILCAVLGVLVVRDLERNRVVEVGSAVVAIEGRDIHFWPPTRVVVHIGVGVMGQLGLVGGRCVGFVNDVDPSSGKAAGVVIVWPPGTSVSGEGDELRIKTPGNTLRLGQQVDGGEDFGHDFRGIRDQLPDECRKYELTQFGPAE</sequence>
<reference evidence="3" key="1">
    <citation type="journal article" date="2019" name="Int. J. Syst. Evol. Microbiol.">
        <title>The Global Catalogue of Microorganisms (GCM) 10K type strain sequencing project: providing services to taxonomists for standard genome sequencing and annotation.</title>
        <authorList>
            <consortium name="The Broad Institute Genomics Platform"/>
            <consortium name="The Broad Institute Genome Sequencing Center for Infectious Disease"/>
            <person name="Wu L."/>
            <person name="Ma J."/>
        </authorList>
    </citation>
    <scope>NUCLEOTIDE SEQUENCE [LARGE SCALE GENOMIC DNA]</scope>
    <source>
        <strain evidence="3">JCM 18531</strain>
    </source>
</reference>
<accession>A0ABP8XYC8</accession>
<dbReference type="EMBL" id="BAABKM010000004">
    <property type="protein sequence ID" value="GAA4716197.1"/>
    <property type="molecule type" value="Genomic_DNA"/>
</dbReference>
<gene>
    <name evidence="2" type="ORF">GCM10023349_39970</name>
</gene>
<protein>
    <recommendedName>
        <fullName evidence="4">MCE family protein</fullName>
    </recommendedName>
</protein>
<proteinExistence type="predicted"/>
<comment type="caution">
    <text evidence="2">The sequence shown here is derived from an EMBL/GenBank/DDBJ whole genome shotgun (WGS) entry which is preliminary data.</text>
</comment>
<keyword evidence="1" id="KW-0812">Transmembrane</keyword>
<evidence type="ECO:0000256" key="1">
    <source>
        <dbReference type="SAM" id="Phobius"/>
    </source>
</evidence>
<evidence type="ECO:0000313" key="3">
    <source>
        <dbReference type="Proteomes" id="UP001499974"/>
    </source>
</evidence>
<name>A0ABP8XYC8_9ACTN</name>
<dbReference type="Proteomes" id="UP001499974">
    <property type="component" value="Unassembled WGS sequence"/>
</dbReference>
<dbReference type="RefSeq" id="WP_345523341.1">
    <property type="nucleotide sequence ID" value="NZ_BAABKM010000004.1"/>
</dbReference>
<keyword evidence="1" id="KW-0472">Membrane</keyword>
<keyword evidence="3" id="KW-1185">Reference proteome</keyword>
<evidence type="ECO:0008006" key="4">
    <source>
        <dbReference type="Google" id="ProtNLM"/>
    </source>
</evidence>
<feature type="transmembrane region" description="Helical" evidence="1">
    <location>
        <begin position="20"/>
        <end position="39"/>
    </location>
</feature>
<organism evidence="2 3">
    <name type="scientific">Nocardioides conyzicola</name>
    <dbReference type="NCBI Taxonomy" id="1651781"/>
    <lineage>
        <taxon>Bacteria</taxon>
        <taxon>Bacillati</taxon>
        <taxon>Actinomycetota</taxon>
        <taxon>Actinomycetes</taxon>
        <taxon>Propionibacteriales</taxon>
        <taxon>Nocardioidaceae</taxon>
        <taxon>Nocardioides</taxon>
    </lineage>
</organism>
<keyword evidence="1" id="KW-1133">Transmembrane helix</keyword>